<dbReference type="PRINTS" id="PR00080">
    <property type="entry name" value="SDRFAMILY"/>
</dbReference>
<dbReference type="InterPro" id="IPR050259">
    <property type="entry name" value="SDR"/>
</dbReference>
<accession>A0A5C0UGA5</accession>
<reference evidence="4 5" key="1">
    <citation type="submission" date="2019-08" db="EMBL/GenBank/DDBJ databases">
        <title>Highly reduced genomes of protist endosymbionts show evolutionary convergence.</title>
        <authorList>
            <person name="George E."/>
            <person name="Husnik F."/>
            <person name="Tashyreva D."/>
            <person name="Prokopchuk G."/>
            <person name="Horak A."/>
            <person name="Kwong W.K."/>
            <person name="Lukes J."/>
            <person name="Keeling P.J."/>
        </authorList>
    </citation>
    <scope>NUCLEOTIDE SEQUENCE [LARGE SCALE GENOMIC DNA]</scope>
    <source>
        <strain evidence="4">1605</strain>
    </source>
</reference>
<dbReference type="InterPro" id="IPR036291">
    <property type="entry name" value="NAD(P)-bd_dom_sf"/>
</dbReference>
<dbReference type="SMART" id="SM00822">
    <property type="entry name" value="PKS_KR"/>
    <property type="match status" value="1"/>
</dbReference>
<dbReference type="PANTHER" id="PTHR42879:SF2">
    <property type="entry name" value="3-OXOACYL-[ACYL-CARRIER-PROTEIN] REDUCTASE FABG"/>
    <property type="match status" value="1"/>
</dbReference>
<gene>
    <name evidence="4" type="ORF">FZC35_01650</name>
</gene>
<dbReference type="PRINTS" id="PR00081">
    <property type="entry name" value="GDHRDH"/>
</dbReference>
<keyword evidence="5" id="KW-1185">Reference proteome</keyword>
<dbReference type="OrthoDB" id="9804774at2"/>
<organism evidence="4 5">
    <name type="scientific">Candidatus Cytomitobacter indipagum</name>
    <dbReference type="NCBI Taxonomy" id="2601575"/>
    <lineage>
        <taxon>Bacteria</taxon>
        <taxon>Pseudomonadati</taxon>
        <taxon>Pseudomonadota</taxon>
        <taxon>Alphaproteobacteria</taxon>
        <taxon>Holosporales</taxon>
        <taxon>Holosporaceae</taxon>
        <taxon>Candidatus Cytomitobacter</taxon>
    </lineage>
</organism>
<dbReference type="GO" id="GO:0016491">
    <property type="term" value="F:oxidoreductase activity"/>
    <property type="evidence" value="ECO:0007669"/>
    <property type="project" value="UniProtKB-KW"/>
</dbReference>
<dbReference type="SUPFAM" id="SSF51735">
    <property type="entry name" value="NAD(P)-binding Rossmann-fold domains"/>
    <property type="match status" value="1"/>
</dbReference>
<dbReference type="Pfam" id="PF13561">
    <property type="entry name" value="adh_short_C2"/>
    <property type="match status" value="1"/>
</dbReference>
<evidence type="ECO:0000256" key="2">
    <source>
        <dbReference type="ARBA" id="ARBA00023002"/>
    </source>
</evidence>
<dbReference type="Proteomes" id="UP000325155">
    <property type="component" value="Chromosome"/>
</dbReference>
<evidence type="ECO:0000259" key="3">
    <source>
        <dbReference type="SMART" id="SM00822"/>
    </source>
</evidence>
<dbReference type="PROSITE" id="PS00061">
    <property type="entry name" value="ADH_SHORT"/>
    <property type="match status" value="1"/>
</dbReference>
<dbReference type="KEGG" id="cip:FZC35_01650"/>
<dbReference type="RefSeq" id="WP_148980921.1">
    <property type="nucleotide sequence ID" value="NZ_CP043315.1"/>
</dbReference>
<dbReference type="PANTHER" id="PTHR42879">
    <property type="entry name" value="3-OXOACYL-(ACYL-CARRIER-PROTEIN) REDUCTASE"/>
    <property type="match status" value="1"/>
</dbReference>
<proteinExistence type="inferred from homology"/>
<sequence length="245" mass="26203">MFNFSGKTVLITGASGGIGSVVAKEFVNHGAQVFITGMEESKLEALKNELGEGCAGFCKANLCDDSELKNLHDSAVKAMGKIDILINSAGITRDSLFMRVKDADWNLHMDINLNSVWKLTKMTIMGMMKNRYGRVINLSSIVGCMGNAGQVAYSTSKAALLGMTKTLAREVVSRGITVNAIAPGFIETPMTKDLLEKNPEIFDNIPAKKAGTPKNVAAGALYLASEEADYVTGETLHINGGMLMC</sequence>
<evidence type="ECO:0000256" key="1">
    <source>
        <dbReference type="ARBA" id="ARBA00006484"/>
    </source>
</evidence>
<evidence type="ECO:0000313" key="4">
    <source>
        <dbReference type="EMBL" id="QEK38074.1"/>
    </source>
</evidence>
<dbReference type="InterPro" id="IPR020904">
    <property type="entry name" value="Sc_DH/Rdtase_CS"/>
</dbReference>
<comment type="similarity">
    <text evidence="1">Belongs to the short-chain dehydrogenases/reductases (SDR) family.</text>
</comment>
<dbReference type="InterPro" id="IPR057326">
    <property type="entry name" value="KR_dom"/>
</dbReference>
<dbReference type="NCBIfam" id="NF009466">
    <property type="entry name" value="PRK12826.1-2"/>
    <property type="match status" value="1"/>
</dbReference>
<dbReference type="AlphaFoldDB" id="A0A5C0UGA5"/>
<dbReference type="InterPro" id="IPR002347">
    <property type="entry name" value="SDR_fam"/>
</dbReference>
<keyword evidence="2" id="KW-0560">Oxidoreductase</keyword>
<protein>
    <submittedName>
        <fullName evidence="4">SDR family oxidoreductase</fullName>
    </submittedName>
</protein>
<dbReference type="FunFam" id="3.40.50.720:FF:000173">
    <property type="entry name" value="3-oxoacyl-[acyl-carrier protein] reductase"/>
    <property type="match status" value="1"/>
</dbReference>
<dbReference type="Gene3D" id="3.40.50.720">
    <property type="entry name" value="NAD(P)-binding Rossmann-like Domain"/>
    <property type="match status" value="1"/>
</dbReference>
<dbReference type="GO" id="GO:0032787">
    <property type="term" value="P:monocarboxylic acid metabolic process"/>
    <property type="evidence" value="ECO:0007669"/>
    <property type="project" value="UniProtKB-ARBA"/>
</dbReference>
<dbReference type="EMBL" id="CP043315">
    <property type="protein sequence ID" value="QEK38074.1"/>
    <property type="molecule type" value="Genomic_DNA"/>
</dbReference>
<feature type="domain" description="Ketoreductase" evidence="3">
    <location>
        <begin position="7"/>
        <end position="184"/>
    </location>
</feature>
<dbReference type="NCBIfam" id="NF005559">
    <property type="entry name" value="PRK07231.1"/>
    <property type="match status" value="1"/>
</dbReference>
<name>A0A5C0UGA5_9PROT</name>
<evidence type="ECO:0000313" key="5">
    <source>
        <dbReference type="Proteomes" id="UP000325155"/>
    </source>
</evidence>